<keyword evidence="3" id="KW-0547">Nucleotide-binding</keyword>
<dbReference type="InterPro" id="IPR027417">
    <property type="entry name" value="P-loop_NTPase"/>
</dbReference>
<dbReference type="PANTHER" id="PTHR43776">
    <property type="entry name" value="TRANSPORT ATP-BINDING PROTEIN"/>
    <property type="match status" value="1"/>
</dbReference>
<dbReference type="PROSITE" id="PS50893">
    <property type="entry name" value="ABC_TRANSPORTER_2"/>
    <property type="match status" value="1"/>
</dbReference>
<keyword evidence="8" id="KW-1185">Reference proteome</keyword>
<comment type="similarity">
    <text evidence="1">Belongs to the ABC transporter superfamily.</text>
</comment>
<dbReference type="InterPro" id="IPR003593">
    <property type="entry name" value="AAA+_ATPase"/>
</dbReference>
<dbReference type="EMBL" id="CP120992">
    <property type="protein sequence ID" value="WLQ44427.1"/>
    <property type="molecule type" value="Genomic_DNA"/>
</dbReference>
<evidence type="ECO:0000256" key="1">
    <source>
        <dbReference type="ARBA" id="ARBA00005417"/>
    </source>
</evidence>
<keyword evidence="2" id="KW-0813">Transport</keyword>
<protein>
    <submittedName>
        <fullName evidence="7">ATP-binding cassette domain-containing protein</fullName>
    </submittedName>
</protein>
<dbReference type="GO" id="GO:0005524">
    <property type="term" value="F:ATP binding"/>
    <property type="evidence" value="ECO:0007669"/>
    <property type="project" value="UniProtKB-KW"/>
</dbReference>
<dbReference type="Pfam" id="PF00005">
    <property type="entry name" value="ABC_tran"/>
    <property type="match status" value="1"/>
</dbReference>
<dbReference type="SUPFAM" id="SSF52540">
    <property type="entry name" value="P-loop containing nucleoside triphosphate hydrolases"/>
    <property type="match status" value="1"/>
</dbReference>
<dbReference type="InterPro" id="IPR017871">
    <property type="entry name" value="ABC_transporter-like_CS"/>
</dbReference>
<dbReference type="Pfam" id="PF08352">
    <property type="entry name" value="oligo_HPY"/>
    <property type="match status" value="1"/>
</dbReference>
<dbReference type="CDD" id="cd03257">
    <property type="entry name" value="ABC_NikE_OppD_transporters"/>
    <property type="match status" value="1"/>
</dbReference>
<dbReference type="SMART" id="SM00382">
    <property type="entry name" value="AAA"/>
    <property type="match status" value="1"/>
</dbReference>
<dbReference type="InterPro" id="IPR003439">
    <property type="entry name" value="ABC_transporter-like_ATP-bd"/>
</dbReference>
<dbReference type="RefSeq" id="WP_306091723.1">
    <property type="nucleotide sequence ID" value="NZ_CP120992.1"/>
</dbReference>
<dbReference type="InterPro" id="IPR050319">
    <property type="entry name" value="ABC_transp_ATP-bind"/>
</dbReference>
<evidence type="ECO:0000256" key="4">
    <source>
        <dbReference type="ARBA" id="ARBA00022840"/>
    </source>
</evidence>
<feature type="region of interest" description="Disordered" evidence="5">
    <location>
        <begin position="279"/>
        <end position="311"/>
    </location>
</feature>
<evidence type="ECO:0000256" key="2">
    <source>
        <dbReference type="ARBA" id="ARBA00022448"/>
    </source>
</evidence>
<name>A0ABY9IE58_9ACTN</name>
<dbReference type="Proteomes" id="UP001229952">
    <property type="component" value="Chromosome"/>
</dbReference>
<sequence>MAENSARTLLQVSGLRKTYRTGKAEVIAVDGLSFSLRAGGALGIVGESGSGKTTTARMLIGLERPDAGEILVQGEPLAPTVRGRAARLARAKAVQIVFQDPYLSLDARITIGATIDGALRLHGLADPAARAARIRELLAQVGLGEREAAALPRKLSGGQRQRAAIARALAVEPAVLVLDEAVSALDVSVQAQVLNLLSDIRRDTGIGLVFVSHDLAVVRYVCDEALVLFRGRTMEHRPVAELLSDPGHPYTQLLLASVPRPDWDPDSISRRRRELDPLAAGGAWLTGPPGGTRGHPLDRGHRLSCGDGQRR</sequence>
<evidence type="ECO:0000313" key="8">
    <source>
        <dbReference type="Proteomes" id="UP001229952"/>
    </source>
</evidence>
<dbReference type="InterPro" id="IPR013563">
    <property type="entry name" value="Oligopep_ABC_C"/>
</dbReference>
<feature type="domain" description="ABC transporter" evidence="6">
    <location>
        <begin position="10"/>
        <end position="255"/>
    </location>
</feature>
<evidence type="ECO:0000259" key="6">
    <source>
        <dbReference type="PROSITE" id="PS50893"/>
    </source>
</evidence>
<dbReference type="Gene3D" id="3.40.50.300">
    <property type="entry name" value="P-loop containing nucleotide triphosphate hydrolases"/>
    <property type="match status" value="1"/>
</dbReference>
<organism evidence="7 8">
    <name type="scientific">Streptomyces laculatispora</name>
    <dbReference type="NCBI Taxonomy" id="887464"/>
    <lineage>
        <taxon>Bacteria</taxon>
        <taxon>Bacillati</taxon>
        <taxon>Actinomycetota</taxon>
        <taxon>Actinomycetes</taxon>
        <taxon>Kitasatosporales</taxon>
        <taxon>Streptomycetaceae</taxon>
        <taxon>Streptomyces</taxon>
    </lineage>
</organism>
<gene>
    <name evidence="7" type="ORF">P8A22_33675</name>
</gene>
<evidence type="ECO:0000313" key="7">
    <source>
        <dbReference type="EMBL" id="WLQ44427.1"/>
    </source>
</evidence>
<proteinExistence type="inferred from homology"/>
<accession>A0ABY9IE58</accession>
<evidence type="ECO:0000256" key="3">
    <source>
        <dbReference type="ARBA" id="ARBA00022741"/>
    </source>
</evidence>
<dbReference type="PROSITE" id="PS00211">
    <property type="entry name" value="ABC_TRANSPORTER_1"/>
    <property type="match status" value="1"/>
</dbReference>
<keyword evidence="4 7" id="KW-0067">ATP-binding</keyword>
<evidence type="ECO:0000256" key="5">
    <source>
        <dbReference type="SAM" id="MobiDB-lite"/>
    </source>
</evidence>
<reference evidence="7 8" key="1">
    <citation type="submission" date="2023-03" db="EMBL/GenBank/DDBJ databases">
        <title>Isolation and description of six Streptomyces strains from soil environments, able to metabolize different microbial glucans.</title>
        <authorList>
            <person name="Widen T."/>
            <person name="Larsbrink J."/>
        </authorList>
    </citation>
    <scope>NUCLEOTIDE SEQUENCE [LARGE SCALE GENOMIC DNA]</scope>
    <source>
        <strain evidence="7 8">Mut2</strain>
    </source>
</reference>
<dbReference type="PANTHER" id="PTHR43776:SF7">
    <property type="entry name" value="D,D-DIPEPTIDE TRANSPORT ATP-BINDING PROTEIN DDPF-RELATED"/>
    <property type="match status" value="1"/>
</dbReference>